<dbReference type="PANTHER" id="PTHR34475">
    <property type="match status" value="1"/>
</dbReference>
<feature type="region of interest" description="Disordered" evidence="1">
    <location>
        <begin position="149"/>
        <end position="179"/>
    </location>
</feature>
<keyword evidence="2" id="KW-1133">Transmembrane helix</keyword>
<feature type="domain" description="Cytoskeleton protein RodZ-like C-terminal" evidence="3">
    <location>
        <begin position="192"/>
        <end position="254"/>
    </location>
</feature>
<proteinExistence type="predicted"/>
<evidence type="ECO:0000256" key="1">
    <source>
        <dbReference type="SAM" id="MobiDB-lite"/>
    </source>
</evidence>
<dbReference type="Pfam" id="PF13413">
    <property type="entry name" value="HTH_25"/>
    <property type="match status" value="1"/>
</dbReference>
<feature type="transmembrane region" description="Helical" evidence="2">
    <location>
        <begin position="114"/>
        <end position="135"/>
    </location>
</feature>
<dbReference type="PANTHER" id="PTHR34475:SF1">
    <property type="entry name" value="CYTOSKELETON PROTEIN RODZ"/>
    <property type="match status" value="1"/>
</dbReference>
<organism evidence="4 5">
    <name type="scientific">Hydrogenispora ethanolica</name>
    <dbReference type="NCBI Taxonomy" id="1082276"/>
    <lineage>
        <taxon>Bacteria</taxon>
        <taxon>Bacillati</taxon>
        <taxon>Bacillota</taxon>
        <taxon>Hydrogenispora</taxon>
    </lineage>
</organism>
<feature type="compositionally biased region" description="Low complexity" evidence="1">
    <location>
        <begin position="149"/>
        <end position="164"/>
    </location>
</feature>
<keyword evidence="5" id="KW-1185">Reference proteome</keyword>
<keyword evidence="2" id="KW-0812">Transmembrane</keyword>
<dbReference type="CDD" id="cd00093">
    <property type="entry name" value="HTH_XRE"/>
    <property type="match status" value="1"/>
</dbReference>
<dbReference type="GO" id="GO:0003677">
    <property type="term" value="F:DNA binding"/>
    <property type="evidence" value="ECO:0007669"/>
    <property type="project" value="InterPro"/>
</dbReference>
<dbReference type="InterPro" id="IPR050400">
    <property type="entry name" value="Bact_Cytoskel_RodZ"/>
</dbReference>
<dbReference type="Proteomes" id="UP000295008">
    <property type="component" value="Unassembled WGS sequence"/>
</dbReference>
<evidence type="ECO:0000313" key="5">
    <source>
        <dbReference type="Proteomes" id="UP000295008"/>
    </source>
</evidence>
<dbReference type="InterPro" id="IPR010982">
    <property type="entry name" value="Lambda_DNA-bd_dom_sf"/>
</dbReference>
<dbReference type="OrthoDB" id="9797543at2"/>
<sequence length="273" mass="29297">MKELGDYLRQAREKKNISLRDIQESTKIRLRYLEGIEQGDLEMIPGEVYRKGFLANYANAVGLDAEAVLRKYNELKNPGSERAATPQTISEKPVVKPVETVAKTQPKPVGLKGVYWGVGIALVGVAAFILLMPLFRSKPPVKIASSVPQKAASAPKQAPVQVTPTPTPGESPAPSVADPATTVDAPIRIEAEFTDKVWVGIDADGTQPLTKNGKTFTSADPKQTWTAQNTMVIKLGNPAGVRLTFNGQDVGPIGKYGIPITITFTPAGIKEAP</sequence>
<dbReference type="Gene3D" id="1.10.260.40">
    <property type="entry name" value="lambda repressor-like DNA-binding domains"/>
    <property type="match status" value="1"/>
</dbReference>
<accession>A0A4R1R867</accession>
<keyword evidence="2" id="KW-0472">Membrane</keyword>
<name>A0A4R1R867_HYDET</name>
<gene>
    <name evidence="4" type="ORF">EDC14_103350</name>
</gene>
<dbReference type="SUPFAM" id="SSF47413">
    <property type="entry name" value="lambda repressor-like DNA-binding domains"/>
    <property type="match status" value="1"/>
</dbReference>
<evidence type="ECO:0000313" key="4">
    <source>
        <dbReference type="EMBL" id="TCL61542.1"/>
    </source>
</evidence>
<dbReference type="RefSeq" id="WP_132016244.1">
    <property type="nucleotide sequence ID" value="NZ_SLUN01000033.1"/>
</dbReference>
<evidence type="ECO:0000256" key="2">
    <source>
        <dbReference type="SAM" id="Phobius"/>
    </source>
</evidence>
<reference evidence="4 5" key="1">
    <citation type="submission" date="2019-03" db="EMBL/GenBank/DDBJ databases">
        <title>Genomic Encyclopedia of Type Strains, Phase IV (KMG-IV): sequencing the most valuable type-strain genomes for metagenomic binning, comparative biology and taxonomic classification.</title>
        <authorList>
            <person name="Goeker M."/>
        </authorList>
    </citation>
    <scope>NUCLEOTIDE SEQUENCE [LARGE SCALE GENOMIC DNA]</scope>
    <source>
        <strain evidence="4 5">LX-B</strain>
    </source>
</reference>
<dbReference type="AlphaFoldDB" id="A0A4R1R867"/>
<dbReference type="InterPro" id="IPR001387">
    <property type="entry name" value="Cro/C1-type_HTH"/>
</dbReference>
<evidence type="ECO:0000259" key="3">
    <source>
        <dbReference type="Pfam" id="PF13464"/>
    </source>
</evidence>
<protein>
    <submittedName>
        <fullName evidence="4">Cytoskeletal protein RodZ</fullName>
    </submittedName>
</protein>
<dbReference type="InterPro" id="IPR025194">
    <property type="entry name" value="RodZ-like_C"/>
</dbReference>
<dbReference type="EMBL" id="SLUN01000033">
    <property type="protein sequence ID" value="TCL61542.1"/>
    <property type="molecule type" value="Genomic_DNA"/>
</dbReference>
<dbReference type="Pfam" id="PF13464">
    <property type="entry name" value="RodZ_C"/>
    <property type="match status" value="1"/>
</dbReference>
<comment type="caution">
    <text evidence="4">The sequence shown here is derived from an EMBL/GenBank/DDBJ whole genome shotgun (WGS) entry which is preliminary data.</text>
</comment>